<feature type="repeat" description="PPR" evidence="2">
    <location>
        <begin position="73"/>
        <end position="103"/>
    </location>
</feature>
<dbReference type="InterPro" id="IPR011990">
    <property type="entry name" value="TPR-like_helical_dom_sf"/>
</dbReference>
<dbReference type="InterPro" id="IPR046960">
    <property type="entry name" value="PPR_At4g14850-like_plant"/>
</dbReference>
<dbReference type="EMBL" id="RXIC02000020">
    <property type="protein sequence ID" value="KAB1222916.1"/>
    <property type="molecule type" value="Genomic_DNA"/>
</dbReference>
<comment type="caution">
    <text evidence="3">The sequence shown here is derived from an EMBL/GenBank/DDBJ whole genome shotgun (WGS) entry which is preliminary data.</text>
</comment>
<evidence type="ECO:0000256" key="1">
    <source>
        <dbReference type="ARBA" id="ARBA00022737"/>
    </source>
</evidence>
<dbReference type="Proteomes" id="UP000516437">
    <property type="component" value="Chromosome 2"/>
</dbReference>
<dbReference type="OrthoDB" id="1859199at2759"/>
<protein>
    <recommendedName>
        <fullName evidence="5">Pentatricopeptide repeat-containing protein</fullName>
    </recommendedName>
</protein>
<evidence type="ECO:0008006" key="5">
    <source>
        <dbReference type="Google" id="ProtNLM"/>
    </source>
</evidence>
<evidence type="ECO:0000256" key="2">
    <source>
        <dbReference type="PROSITE-ProRule" id="PRU00708"/>
    </source>
</evidence>
<dbReference type="GO" id="GO:0099402">
    <property type="term" value="P:plant organ development"/>
    <property type="evidence" value="ECO:0007669"/>
    <property type="project" value="UniProtKB-ARBA"/>
</dbReference>
<feature type="repeat" description="PPR" evidence="2">
    <location>
        <begin position="104"/>
        <end position="138"/>
    </location>
</feature>
<evidence type="ECO:0000313" key="3">
    <source>
        <dbReference type="EMBL" id="KAB1222916.1"/>
    </source>
</evidence>
<evidence type="ECO:0000313" key="4">
    <source>
        <dbReference type="Proteomes" id="UP000516437"/>
    </source>
</evidence>
<dbReference type="Pfam" id="PF01535">
    <property type="entry name" value="PPR"/>
    <property type="match status" value="1"/>
</dbReference>
<organism evidence="3 4">
    <name type="scientific">Morella rubra</name>
    <name type="common">Chinese bayberry</name>
    <dbReference type="NCBI Taxonomy" id="262757"/>
    <lineage>
        <taxon>Eukaryota</taxon>
        <taxon>Viridiplantae</taxon>
        <taxon>Streptophyta</taxon>
        <taxon>Embryophyta</taxon>
        <taxon>Tracheophyta</taxon>
        <taxon>Spermatophyta</taxon>
        <taxon>Magnoliopsida</taxon>
        <taxon>eudicotyledons</taxon>
        <taxon>Gunneridae</taxon>
        <taxon>Pentapetalae</taxon>
        <taxon>rosids</taxon>
        <taxon>fabids</taxon>
        <taxon>Fagales</taxon>
        <taxon>Myricaceae</taxon>
        <taxon>Morella</taxon>
    </lineage>
</organism>
<dbReference type="InterPro" id="IPR002885">
    <property type="entry name" value="PPR_rpt"/>
</dbReference>
<dbReference type="GO" id="GO:0009451">
    <property type="term" value="P:RNA modification"/>
    <property type="evidence" value="ECO:0007669"/>
    <property type="project" value="InterPro"/>
</dbReference>
<dbReference type="PANTHER" id="PTHR47926">
    <property type="entry name" value="PENTATRICOPEPTIDE REPEAT-CONTAINING PROTEIN"/>
    <property type="match status" value="1"/>
</dbReference>
<accession>A0A6A1WEV9</accession>
<keyword evidence="4" id="KW-1185">Reference proteome</keyword>
<dbReference type="GO" id="GO:0003723">
    <property type="term" value="F:RNA binding"/>
    <property type="evidence" value="ECO:0007669"/>
    <property type="project" value="InterPro"/>
</dbReference>
<reference evidence="3 4" key="1">
    <citation type="journal article" date="2019" name="Plant Biotechnol. J.">
        <title>The red bayberry genome and genetic basis of sex determination.</title>
        <authorList>
            <person name="Jia H.M."/>
            <person name="Jia H.J."/>
            <person name="Cai Q.L."/>
            <person name="Wang Y."/>
            <person name="Zhao H.B."/>
            <person name="Yang W.F."/>
            <person name="Wang G.Y."/>
            <person name="Li Y.H."/>
            <person name="Zhan D.L."/>
            <person name="Shen Y.T."/>
            <person name="Niu Q.F."/>
            <person name="Chang L."/>
            <person name="Qiu J."/>
            <person name="Zhao L."/>
            <person name="Xie H.B."/>
            <person name="Fu W.Y."/>
            <person name="Jin J."/>
            <person name="Li X.W."/>
            <person name="Jiao Y."/>
            <person name="Zhou C.C."/>
            <person name="Tu T."/>
            <person name="Chai C.Y."/>
            <person name="Gao J.L."/>
            <person name="Fan L.J."/>
            <person name="van de Weg E."/>
            <person name="Wang J.Y."/>
            <person name="Gao Z.S."/>
        </authorList>
    </citation>
    <scope>NUCLEOTIDE SEQUENCE [LARGE SCALE GENOMIC DNA]</scope>
    <source>
        <tissue evidence="3">Leaves</tissue>
    </source>
</reference>
<keyword evidence="1" id="KW-0677">Repeat</keyword>
<gene>
    <name evidence="3" type="ORF">CJ030_MR2G013594</name>
</gene>
<proteinExistence type="predicted"/>
<dbReference type="AlphaFoldDB" id="A0A6A1WEV9"/>
<sequence length="249" mass="27740">MIGWLVQKGQVMGALSMFRLICRKGIRIDFVSLSSILGACAGRISGEVCDDDLDDILGRQVHTHIAKDECINDVFVGSALIDIYCKCGGVDEARQFFDMMPNKNTITWNEMIHEYAQSGCGYKAVCLYKVMISSGNKPDSITFVAVLTACSHSGLVDVGLEIFNSMQLEHGVEAELDHYTHIIDSLGRVSRFHEVEVLIDKIPYEDDPVLWEVMLCSCRVHDNVSLARRAADELFRLDLLANIYSALGR</sequence>
<dbReference type="Gene3D" id="1.25.40.10">
    <property type="entry name" value="Tetratricopeptide repeat domain"/>
    <property type="match status" value="1"/>
</dbReference>
<dbReference type="NCBIfam" id="TIGR00756">
    <property type="entry name" value="PPR"/>
    <property type="match status" value="1"/>
</dbReference>
<dbReference type="FunFam" id="1.25.40.10:FF:000158">
    <property type="entry name" value="pentatricopeptide repeat-containing protein At2g33680"/>
    <property type="match status" value="1"/>
</dbReference>
<name>A0A6A1WEV9_9ROSI</name>
<dbReference type="PANTHER" id="PTHR47926:SF343">
    <property type="entry name" value="PENTACOTRIPEPTIDE-REPEAT REGION OF PRORP DOMAIN-CONTAINING PROTEIN"/>
    <property type="match status" value="1"/>
</dbReference>
<dbReference type="PROSITE" id="PS51375">
    <property type="entry name" value="PPR"/>
    <property type="match status" value="2"/>
</dbReference>
<dbReference type="Pfam" id="PF13041">
    <property type="entry name" value="PPR_2"/>
    <property type="match status" value="1"/>
</dbReference>